<sequence>MQKISPLNQRKVSVTTLCHQSISQAIYVTSQSTSVILPIKGREYVKNCTSQSKTGLWPIQCHQSIKHRPLSPVREPVTFIIESLSLL</sequence>
<keyword evidence="2" id="KW-1185">Reference proteome</keyword>
<name>A0AAV4SIZ0_CAEEX</name>
<evidence type="ECO:0000313" key="2">
    <source>
        <dbReference type="Proteomes" id="UP001054945"/>
    </source>
</evidence>
<dbReference type="Proteomes" id="UP001054945">
    <property type="component" value="Unassembled WGS sequence"/>
</dbReference>
<accession>A0AAV4SIZ0</accession>
<evidence type="ECO:0000313" key="1">
    <source>
        <dbReference type="EMBL" id="GIY33502.1"/>
    </source>
</evidence>
<dbReference type="AlphaFoldDB" id="A0AAV4SIZ0"/>
<proteinExistence type="predicted"/>
<gene>
    <name evidence="1" type="ORF">CEXT_591001</name>
</gene>
<comment type="caution">
    <text evidence="1">The sequence shown here is derived from an EMBL/GenBank/DDBJ whole genome shotgun (WGS) entry which is preliminary data.</text>
</comment>
<organism evidence="1 2">
    <name type="scientific">Caerostris extrusa</name>
    <name type="common">Bark spider</name>
    <name type="synonym">Caerostris bankana</name>
    <dbReference type="NCBI Taxonomy" id="172846"/>
    <lineage>
        <taxon>Eukaryota</taxon>
        <taxon>Metazoa</taxon>
        <taxon>Ecdysozoa</taxon>
        <taxon>Arthropoda</taxon>
        <taxon>Chelicerata</taxon>
        <taxon>Arachnida</taxon>
        <taxon>Araneae</taxon>
        <taxon>Araneomorphae</taxon>
        <taxon>Entelegynae</taxon>
        <taxon>Araneoidea</taxon>
        <taxon>Araneidae</taxon>
        <taxon>Caerostris</taxon>
    </lineage>
</organism>
<reference evidence="1 2" key="1">
    <citation type="submission" date="2021-06" db="EMBL/GenBank/DDBJ databases">
        <title>Caerostris extrusa draft genome.</title>
        <authorList>
            <person name="Kono N."/>
            <person name="Arakawa K."/>
        </authorList>
    </citation>
    <scope>NUCLEOTIDE SEQUENCE [LARGE SCALE GENOMIC DNA]</scope>
</reference>
<dbReference type="EMBL" id="BPLR01009649">
    <property type="protein sequence ID" value="GIY33502.1"/>
    <property type="molecule type" value="Genomic_DNA"/>
</dbReference>
<protein>
    <submittedName>
        <fullName evidence="1">Uncharacterized protein</fullName>
    </submittedName>
</protein>